<dbReference type="InterPro" id="IPR051010">
    <property type="entry name" value="BCAA_transport"/>
</dbReference>
<dbReference type="Pfam" id="PF13458">
    <property type="entry name" value="Peripla_BP_6"/>
    <property type="match status" value="1"/>
</dbReference>
<comment type="similarity">
    <text evidence="1">Belongs to the leucine-binding protein family.</text>
</comment>
<dbReference type="PANTHER" id="PTHR30483">
    <property type="entry name" value="LEUCINE-SPECIFIC-BINDING PROTEIN"/>
    <property type="match status" value="1"/>
</dbReference>
<feature type="chain" id="PRO_5045378539" evidence="5">
    <location>
        <begin position="26"/>
        <end position="386"/>
    </location>
</feature>
<dbReference type="InterPro" id="IPR000709">
    <property type="entry name" value="Leu_Ile_Val-bd"/>
</dbReference>
<evidence type="ECO:0000259" key="6">
    <source>
        <dbReference type="Pfam" id="PF13458"/>
    </source>
</evidence>
<keyword evidence="4" id="KW-0029">Amino-acid transport</keyword>
<evidence type="ECO:0000256" key="3">
    <source>
        <dbReference type="ARBA" id="ARBA00022729"/>
    </source>
</evidence>
<organism evidence="7 8">
    <name type="scientific">Polaromonas aquatica</name>
    <dbReference type="NCBI Taxonomy" id="332657"/>
    <lineage>
        <taxon>Bacteria</taxon>
        <taxon>Pseudomonadati</taxon>
        <taxon>Pseudomonadota</taxon>
        <taxon>Betaproteobacteria</taxon>
        <taxon>Burkholderiales</taxon>
        <taxon>Comamonadaceae</taxon>
        <taxon>Polaromonas</taxon>
    </lineage>
</organism>
<keyword evidence="3 5" id="KW-0732">Signal</keyword>
<feature type="domain" description="Leucine-binding protein" evidence="6">
    <location>
        <begin position="28"/>
        <end position="372"/>
    </location>
</feature>
<dbReference type="InterPro" id="IPR028081">
    <property type="entry name" value="Leu-bd"/>
</dbReference>
<reference evidence="8" key="1">
    <citation type="journal article" date="2019" name="Int. J. Syst. Evol. Microbiol.">
        <title>The Global Catalogue of Microorganisms (GCM) 10K type strain sequencing project: providing services to taxonomists for standard genome sequencing and annotation.</title>
        <authorList>
            <consortium name="The Broad Institute Genomics Platform"/>
            <consortium name="The Broad Institute Genome Sequencing Center for Infectious Disease"/>
            <person name="Wu L."/>
            <person name="Ma J."/>
        </authorList>
    </citation>
    <scope>NUCLEOTIDE SEQUENCE [LARGE SCALE GENOMIC DNA]</scope>
    <source>
        <strain evidence="8">CCUG 39402</strain>
    </source>
</reference>
<dbReference type="RefSeq" id="WP_371439460.1">
    <property type="nucleotide sequence ID" value="NZ_JBHSRS010000084.1"/>
</dbReference>
<evidence type="ECO:0000256" key="4">
    <source>
        <dbReference type="ARBA" id="ARBA00022970"/>
    </source>
</evidence>
<dbReference type="Proteomes" id="UP001596270">
    <property type="component" value="Unassembled WGS sequence"/>
</dbReference>
<dbReference type="PANTHER" id="PTHR30483:SF6">
    <property type="entry name" value="PERIPLASMIC BINDING PROTEIN OF ABC TRANSPORTER FOR NATURAL AMINO ACIDS"/>
    <property type="match status" value="1"/>
</dbReference>
<accession>A0ABW1U5C5</accession>
<dbReference type="Gene3D" id="3.40.50.2300">
    <property type="match status" value="2"/>
</dbReference>
<comment type="caution">
    <text evidence="7">The sequence shown here is derived from an EMBL/GenBank/DDBJ whole genome shotgun (WGS) entry which is preliminary data.</text>
</comment>
<dbReference type="InterPro" id="IPR028082">
    <property type="entry name" value="Peripla_BP_I"/>
</dbReference>
<evidence type="ECO:0000256" key="2">
    <source>
        <dbReference type="ARBA" id="ARBA00022448"/>
    </source>
</evidence>
<proteinExistence type="inferred from homology"/>
<sequence>MKRFLRISTVLTGALFLALSAQVQAQQTVKVGVIFPLSGGSGPNGQATVKAVETMAAMINDEGGVLGRKIQLVVRDDESTPAVGVARANELVSEGVAAVIEGWNSPVSLAMQPIFNRANIFDITSNAQADQILSGEGNPLAVRLNSAGSLNGEATAQFIKKRGYKRLALLVQNDVYGNGGRASLEENLKKLGVDYTVVSEQKFPITQLDFRGVFTSVRDAKPDAVVFWNASTATGVPSILTQYRQMRMDFPLIAAAGVVVESTIETVGAPANGVLSSDFYFAEIPPFNAIPQNNKFVARMKQMHGIKPDKYMAMGALALQVWAKAANETKSLSKDVIAKRIRGQSISDTMLGDVKFAANGQLLAKFYDFTARDGKAVILDQPAASK</sequence>
<name>A0ABW1U5C5_9BURK</name>
<dbReference type="SUPFAM" id="SSF53822">
    <property type="entry name" value="Periplasmic binding protein-like I"/>
    <property type="match status" value="1"/>
</dbReference>
<gene>
    <name evidence="7" type="ORF">ACFQND_26890</name>
</gene>
<evidence type="ECO:0000313" key="7">
    <source>
        <dbReference type="EMBL" id="MFC6284869.1"/>
    </source>
</evidence>
<dbReference type="PRINTS" id="PR00337">
    <property type="entry name" value="LEUILEVALBP"/>
</dbReference>
<evidence type="ECO:0000256" key="1">
    <source>
        <dbReference type="ARBA" id="ARBA00010062"/>
    </source>
</evidence>
<feature type="signal peptide" evidence="5">
    <location>
        <begin position="1"/>
        <end position="25"/>
    </location>
</feature>
<protein>
    <submittedName>
        <fullName evidence="7">ABC transporter substrate-binding protein</fullName>
    </submittedName>
</protein>
<keyword evidence="8" id="KW-1185">Reference proteome</keyword>
<evidence type="ECO:0000313" key="8">
    <source>
        <dbReference type="Proteomes" id="UP001596270"/>
    </source>
</evidence>
<dbReference type="EMBL" id="JBHSRS010000084">
    <property type="protein sequence ID" value="MFC6284869.1"/>
    <property type="molecule type" value="Genomic_DNA"/>
</dbReference>
<keyword evidence="2" id="KW-0813">Transport</keyword>
<evidence type="ECO:0000256" key="5">
    <source>
        <dbReference type="SAM" id="SignalP"/>
    </source>
</evidence>